<dbReference type="GO" id="GO:0044003">
    <property type="term" value="P:symbiont-mediated perturbation of host process"/>
    <property type="evidence" value="ECO:0007669"/>
    <property type="project" value="InterPro"/>
</dbReference>
<dbReference type="Proteomes" id="UP000173328">
    <property type="component" value="Segment"/>
</dbReference>
<dbReference type="GeneID" id="28715629"/>
<proteinExistence type="predicted"/>
<keyword evidence="2" id="KW-1185">Reference proteome</keyword>
<dbReference type="GO" id="GO:0006355">
    <property type="term" value="P:regulation of DNA-templated transcription"/>
    <property type="evidence" value="ECO:0007669"/>
    <property type="project" value="InterPro"/>
</dbReference>
<reference evidence="1 2" key="1">
    <citation type="submission" date="2015-08" db="EMBL/GenBank/DDBJ databases">
        <title>Isolation and characterization of novel bat adenoviruses with diverse genome sizes, low GC contents or extremely long E3 ORFs.</title>
        <authorList>
            <person name="Tan B."/>
            <person name="Yang X.-L."/>
            <person name="Ge X.-Y."/>
            <person name="Peng C."/>
            <person name="Zhang Y.-Z."/>
            <person name="Zhang L.-B."/>
            <person name="Shi Z.-L."/>
        </authorList>
    </citation>
    <scope>NUCLEOTIDE SEQUENCE [LARGE SCALE GENOMIC DNA]</scope>
    <source>
        <strain evidence="1">WIV12</strain>
    </source>
</reference>
<name>A0A1B0UHZ2_9ADEN</name>
<accession>A0A1B0UHZ2</accession>
<evidence type="ECO:0000313" key="1">
    <source>
        <dbReference type="EMBL" id="AMB43143.1"/>
    </source>
</evidence>
<dbReference type="EMBL" id="KT698856">
    <property type="protein sequence ID" value="AMB43143.1"/>
    <property type="molecule type" value="Genomic_DNA"/>
</dbReference>
<dbReference type="OrthoDB" id="19343at10239"/>
<sequence length="198" mass="22219">MCPFQSFTMKHFSLTSLDPVYSFVDHLFDFPPEGDETNGEMGHWQYPTLPDLVDLDLAPLNALDDFVDLGYDSDSDFNMDLPISAFLFCDEEDLTASGSETIDLHCYEDLSASSDLSMEVPMLECPDIPGVDCSVCNFYRSRGESMCSLCYMRSTYALIYSPVTPLPEDEQMEIISEADGVMECVTQDEPLDLSLKKN</sequence>
<dbReference type="KEGG" id="vg:28715629"/>
<organism evidence="1 2">
    <name type="scientific">Bat mastadenovirus WIV12</name>
    <dbReference type="NCBI Taxonomy" id="1788434"/>
    <lineage>
        <taxon>Viruses</taxon>
        <taxon>Varidnaviria</taxon>
        <taxon>Bamfordvirae</taxon>
        <taxon>Preplasmiviricota</taxon>
        <taxon>Polisuviricotina</taxon>
        <taxon>Pharingeaviricetes</taxon>
        <taxon>Rowavirales</taxon>
        <taxon>Adenoviridae</taxon>
        <taxon>Mastadenovirus</taxon>
        <taxon>Mastadenovirus miniopteridae</taxon>
        <taxon>Bat mastadenovirus D</taxon>
    </lineage>
</organism>
<dbReference type="RefSeq" id="YP_009272870.1">
    <property type="nucleotide sequence ID" value="NC_030860.1"/>
</dbReference>
<evidence type="ECO:0000313" key="2">
    <source>
        <dbReference type="Proteomes" id="UP000173328"/>
    </source>
</evidence>
<protein>
    <submittedName>
        <fullName evidence="1">E1A</fullName>
    </submittedName>
</protein>